<name>A0ABS3T8T9_9BACT</name>
<dbReference type="InterPro" id="IPR021215">
    <property type="entry name" value="DUF2752"/>
</dbReference>
<reference evidence="2 3" key="1">
    <citation type="submission" date="2021-03" db="EMBL/GenBank/DDBJ databases">
        <authorList>
            <person name="Kim M.K."/>
        </authorList>
    </citation>
    <scope>NUCLEOTIDE SEQUENCE [LARGE SCALE GENOMIC DNA]</scope>
    <source>
        <strain evidence="2 3">BT507</strain>
    </source>
</reference>
<evidence type="ECO:0000313" key="2">
    <source>
        <dbReference type="EMBL" id="MBO3270054.1"/>
    </source>
</evidence>
<keyword evidence="1" id="KW-0472">Membrane</keyword>
<comment type="caution">
    <text evidence="2">The sequence shown here is derived from an EMBL/GenBank/DDBJ whole genome shotgun (WGS) entry which is preliminary data.</text>
</comment>
<dbReference type="Proteomes" id="UP000670527">
    <property type="component" value="Unassembled WGS sequence"/>
</dbReference>
<keyword evidence="1" id="KW-0812">Transmembrane</keyword>
<evidence type="ECO:0000256" key="1">
    <source>
        <dbReference type="SAM" id="Phobius"/>
    </source>
</evidence>
<feature type="transmembrane region" description="Helical" evidence="1">
    <location>
        <begin position="71"/>
        <end position="93"/>
    </location>
</feature>
<organism evidence="2 3">
    <name type="scientific">Hymenobacter defluvii</name>
    <dbReference type="NCBI Taxonomy" id="2054411"/>
    <lineage>
        <taxon>Bacteria</taxon>
        <taxon>Pseudomonadati</taxon>
        <taxon>Bacteroidota</taxon>
        <taxon>Cytophagia</taxon>
        <taxon>Cytophagales</taxon>
        <taxon>Hymenobacteraceae</taxon>
        <taxon>Hymenobacter</taxon>
    </lineage>
</organism>
<dbReference type="RefSeq" id="WP_185281602.1">
    <property type="nucleotide sequence ID" value="NZ_JAGETX010000002.1"/>
</dbReference>
<feature type="transmembrane region" description="Helical" evidence="1">
    <location>
        <begin position="105"/>
        <end position="125"/>
    </location>
</feature>
<keyword evidence="1" id="KW-1133">Transmembrane helix</keyword>
<evidence type="ECO:0000313" key="3">
    <source>
        <dbReference type="Proteomes" id="UP000670527"/>
    </source>
</evidence>
<gene>
    <name evidence="2" type="ORF">J4D97_05275</name>
</gene>
<feature type="transmembrane region" description="Helical" evidence="1">
    <location>
        <begin position="12"/>
        <end position="30"/>
    </location>
</feature>
<sequence length="138" mass="15125">MNESAEPRWGKLASLLVLGGVGLLLLYFRLDPAHYPFPRCPVHWLTGLHCPGCGTQRALHALLHGRVGQAVHYNLLAVGYAPVVVVGAFEEAWLRGGASARRTSFLYSVWFGWLTVGGVVLFTILRNLPTSVGYWLAP</sequence>
<protein>
    <submittedName>
        <fullName evidence="2">DUF2752 domain-containing protein</fullName>
    </submittedName>
</protein>
<dbReference type="Pfam" id="PF10825">
    <property type="entry name" value="DUF2752"/>
    <property type="match status" value="1"/>
</dbReference>
<dbReference type="EMBL" id="JAGETX010000002">
    <property type="protein sequence ID" value="MBO3270054.1"/>
    <property type="molecule type" value="Genomic_DNA"/>
</dbReference>
<keyword evidence="3" id="KW-1185">Reference proteome</keyword>
<proteinExistence type="predicted"/>
<accession>A0ABS3T8T9</accession>